<keyword evidence="2 5" id="KW-0732">Signal</keyword>
<evidence type="ECO:0000256" key="5">
    <source>
        <dbReference type="SAM" id="SignalP"/>
    </source>
</evidence>
<dbReference type="SUPFAM" id="SSF53474">
    <property type="entry name" value="alpha/beta-Hydrolases"/>
    <property type="match status" value="1"/>
</dbReference>
<feature type="region of interest" description="Disordered" evidence="4">
    <location>
        <begin position="479"/>
        <end position="505"/>
    </location>
</feature>
<dbReference type="Gene3D" id="3.40.50.1820">
    <property type="entry name" value="alpha/beta hydrolase"/>
    <property type="match status" value="1"/>
</dbReference>
<dbReference type="OrthoDB" id="4498590at2"/>
<feature type="domain" description="AB hydrolase-1" evidence="6">
    <location>
        <begin position="88"/>
        <end position="278"/>
    </location>
</feature>
<dbReference type="AlphaFoldDB" id="A0A4R2JWK6"/>
<dbReference type="Proteomes" id="UP000295680">
    <property type="component" value="Unassembled WGS sequence"/>
</dbReference>
<dbReference type="Pfam" id="PF08386">
    <property type="entry name" value="Abhydrolase_4"/>
    <property type="match status" value="1"/>
</dbReference>
<keyword evidence="3" id="KW-0378">Hydrolase</keyword>
<keyword evidence="9" id="KW-1185">Reference proteome</keyword>
<evidence type="ECO:0000313" key="9">
    <source>
        <dbReference type="Proteomes" id="UP000295680"/>
    </source>
</evidence>
<proteinExistence type="inferred from homology"/>
<dbReference type="Pfam" id="PF00561">
    <property type="entry name" value="Abhydrolase_1"/>
    <property type="match status" value="1"/>
</dbReference>
<evidence type="ECO:0000256" key="2">
    <source>
        <dbReference type="ARBA" id="ARBA00022729"/>
    </source>
</evidence>
<comment type="similarity">
    <text evidence="1">Belongs to the peptidase S33 family.</text>
</comment>
<accession>A0A4R2JWK6</accession>
<dbReference type="InterPro" id="IPR000073">
    <property type="entry name" value="AB_hydrolase_1"/>
</dbReference>
<feature type="signal peptide" evidence="5">
    <location>
        <begin position="1"/>
        <end position="26"/>
    </location>
</feature>
<feature type="chain" id="PRO_5020967772" evidence="5">
    <location>
        <begin position="27"/>
        <end position="505"/>
    </location>
</feature>
<dbReference type="EMBL" id="SLWS01000005">
    <property type="protein sequence ID" value="TCO58535.1"/>
    <property type="molecule type" value="Genomic_DNA"/>
</dbReference>
<dbReference type="GO" id="GO:0016787">
    <property type="term" value="F:hydrolase activity"/>
    <property type="evidence" value="ECO:0007669"/>
    <property type="project" value="UniProtKB-KW"/>
</dbReference>
<feature type="compositionally biased region" description="Pro residues" evidence="4">
    <location>
        <begin position="496"/>
        <end position="505"/>
    </location>
</feature>
<evidence type="ECO:0000256" key="1">
    <source>
        <dbReference type="ARBA" id="ARBA00010088"/>
    </source>
</evidence>
<gene>
    <name evidence="8" type="ORF">EV192_105605</name>
</gene>
<evidence type="ECO:0000259" key="6">
    <source>
        <dbReference type="Pfam" id="PF00561"/>
    </source>
</evidence>
<comment type="caution">
    <text evidence="8">The sequence shown here is derived from an EMBL/GenBank/DDBJ whole genome shotgun (WGS) entry which is preliminary data.</text>
</comment>
<organism evidence="8 9">
    <name type="scientific">Actinocrispum wychmicini</name>
    <dbReference type="NCBI Taxonomy" id="1213861"/>
    <lineage>
        <taxon>Bacteria</taxon>
        <taxon>Bacillati</taxon>
        <taxon>Actinomycetota</taxon>
        <taxon>Actinomycetes</taxon>
        <taxon>Pseudonocardiales</taxon>
        <taxon>Pseudonocardiaceae</taxon>
        <taxon>Actinocrispum</taxon>
    </lineage>
</organism>
<dbReference type="RefSeq" id="WP_132119345.1">
    <property type="nucleotide sequence ID" value="NZ_SLWS01000005.1"/>
</dbReference>
<dbReference type="InterPro" id="IPR013595">
    <property type="entry name" value="Pept_S33_TAP-like_C"/>
</dbReference>
<evidence type="ECO:0000256" key="3">
    <source>
        <dbReference type="ARBA" id="ARBA00022801"/>
    </source>
</evidence>
<feature type="domain" description="Peptidase S33 tripeptidyl aminopeptidase-like C-terminal" evidence="7">
    <location>
        <begin position="390"/>
        <end position="483"/>
    </location>
</feature>
<evidence type="ECO:0000313" key="8">
    <source>
        <dbReference type="EMBL" id="TCO58535.1"/>
    </source>
</evidence>
<evidence type="ECO:0000259" key="7">
    <source>
        <dbReference type="Pfam" id="PF08386"/>
    </source>
</evidence>
<reference evidence="8 9" key="1">
    <citation type="submission" date="2019-03" db="EMBL/GenBank/DDBJ databases">
        <title>Genomic Encyclopedia of Type Strains, Phase IV (KMG-IV): sequencing the most valuable type-strain genomes for metagenomic binning, comparative biology and taxonomic classification.</title>
        <authorList>
            <person name="Goeker M."/>
        </authorList>
    </citation>
    <scope>NUCLEOTIDE SEQUENCE [LARGE SCALE GENOMIC DNA]</scope>
    <source>
        <strain evidence="8 9">DSM 45934</strain>
    </source>
</reference>
<protein>
    <submittedName>
        <fullName evidence="8">TAP-like protein</fullName>
    </submittedName>
</protein>
<sequence>MKRLIVTTVASAALALTALNAPVATAAPGAPAGTIDFGPCTNPTLVAAGAQCGFLQVPMDYRRPHGKKIQLAVSRVKHKTPDSAFQGVMLTNPGGPGGSGLLLSTRGPRVPNHAGDAYDWIGFDPRGVGSSVPAISCDPNYMDYNRPSYVPFTPQLEQTWLNRARGYAEACRAKNDPDLLANMKTTDTVADMESIRVALRADKMNFYGYSYGTYLGQVYATQHPDRVRRMVLDSNVDVRDVWYRFNLTQDPGFDRNLNIWFGWVASHDDVYHLGKTQAAVKNVFNEQLLKLAHNPAAGVVGPDEWIDIFQQAGYYQLRWTLLGSAFANWVNKGDGATLKTLFEQFGGRGDDNGYAVYLAVECTDAQWPTNWNKWRVDNWITFTKAPYFTWQNAWFNAPCVFWPAKAGKPVNVGSRNLNSLLLIDETLDAATPYEGSLEARSRFPSASLIAEPGGTSHAITPRGDACVDNKIADYLATGTLPPRKPGRTADVECQPLPLPVPPPAS</sequence>
<evidence type="ECO:0000256" key="4">
    <source>
        <dbReference type="SAM" id="MobiDB-lite"/>
    </source>
</evidence>
<dbReference type="PANTHER" id="PTHR43248:SF29">
    <property type="entry name" value="TRIPEPTIDYL AMINOPEPTIDASE"/>
    <property type="match status" value="1"/>
</dbReference>
<dbReference type="InterPro" id="IPR029058">
    <property type="entry name" value="AB_hydrolase_fold"/>
</dbReference>
<dbReference type="PANTHER" id="PTHR43248">
    <property type="entry name" value="2-SUCCINYL-6-HYDROXY-2,4-CYCLOHEXADIENE-1-CARBOXYLATE SYNTHASE"/>
    <property type="match status" value="1"/>
</dbReference>
<dbReference type="InterPro" id="IPR051601">
    <property type="entry name" value="Serine_prot/Carboxylest_S33"/>
</dbReference>
<name>A0A4R2JWK6_9PSEU</name>